<dbReference type="AlphaFoldDB" id="A0A8J2Q3H6"/>
<dbReference type="Proteomes" id="UP000746747">
    <property type="component" value="Unassembled WGS sequence"/>
</dbReference>
<organism evidence="3 4">
    <name type="scientific">Cercopithifilaria johnstoni</name>
    <dbReference type="NCBI Taxonomy" id="2874296"/>
    <lineage>
        <taxon>Eukaryota</taxon>
        <taxon>Metazoa</taxon>
        <taxon>Ecdysozoa</taxon>
        <taxon>Nematoda</taxon>
        <taxon>Chromadorea</taxon>
        <taxon>Rhabditida</taxon>
        <taxon>Spirurina</taxon>
        <taxon>Spiruromorpha</taxon>
        <taxon>Filarioidea</taxon>
        <taxon>Onchocercidae</taxon>
        <taxon>Cercopithifilaria</taxon>
    </lineage>
</organism>
<protein>
    <submittedName>
        <fullName evidence="3">Uncharacterized protein</fullName>
    </submittedName>
</protein>
<evidence type="ECO:0000256" key="2">
    <source>
        <dbReference type="SAM" id="SignalP"/>
    </source>
</evidence>
<keyword evidence="4" id="KW-1185">Reference proteome</keyword>
<keyword evidence="2" id="KW-0732">Signal</keyword>
<sequence>MLFRLLITAQLLQFCLTSYIADNWSPSISKHYDFPVIQYLVQTSEKVNNEPFPTYRVITPSNITKAAPVDVKPSRTIIAKQLNSTIHLAEFQISSVEATPIAVHEPVKITSSEDTITGPYDDKNYMLAREQKMKIYGKQHSIEVFKRRVKKMAVPPSNAPEAGNPYAPATTNYENEVPAHKPYESQQYGLQKKQR</sequence>
<dbReference type="EMBL" id="CAKAEH010001766">
    <property type="protein sequence ID" value="CAG9539279.1"/>
    <property type="molecule type" value="Genomic_DNA"/>
</dbReference>
<accession>A0A8J2Q3H6</accession>
<evidence type="ECO:0000313" key="4">
    <source>
        <dbReference type="Proteomes" id="UP000746747"/>
    </source>
</evidence>
<name>A0A8J2Q3H6_9BILA</name>
<proteinExistence type="predicted"/>
<reference evidence="3" key="1">
    <citation type="submission" date="2021-09" db="EMBL/GenBank/DDBJ databases">
        <authorList>
            <consortium name="Pathogen Informatics"/>
        </authorList>
    </citation>
    <scope>NUCLEOTIDE SEQUENCE</scope>
</reference>
<feature type="chain" id="PRO_5035251844" evidence="2">
    <location>
        <begin position="18"/>
        <end position="195"/>
    </location>
</feature>
<feature type="region of interest" description="Disordered" evidence="1">
    <location>
        <begin position="154"/>
        <end position="195"/>
    </location>
</feature>
<gene>
    <name evidence="3" type="ORF">CJOHNSTONI_LOCUS8892</name>
</gene>
<dbReference type="OrthoDB" id="5862243at2759"/>
<evidence type="ECO:0000313" key="3">
    <source>
        <dbReference type="EMBL" id="CAG9539279.1"/>
    </source>
</evidence>
<feature type="signal peptide" evidence="2">
    <location>
        <begin position="1"/>
        <end position="17"/>
    </location>
</feature>
<evidence type="ECO:0000256" key="1">
    <source>
        <dbReference type="SAM" id="MobiDB-lite"/>
    </source>
</evidence>
<comment type="caution">
    <text evidence="3">The sequence shown here is derived from an EMBL/GenBank/DDBJ whole genome shotgun (WGS) entry which is preliminary data.</text>
</comment>